<organism evidence="1 2">
    <name type="scientific">Kribbella flavida (strain DSM 17836 / JCM 10339 / NBRC 14399)</name>
    <dbReference type="NCBI Taxonomy" id="479435"/>
    <lineage>
        <taxon>Bacteria</taxon>
        <taxon>Bacillati</taxon>
        <taxon>Actinomycetota</taxon>
        <taxon>Actinomycetes</taxon>
        <taxon>Propionibacteriales</taxon>
        <taxon>Kribbellaceae</taxon>
        <taxon>Kribbella</taxon>
    </lineage>
</organism>
<accession>D2Q2K9</accession>
<dbReference type="RefSeq" id="WP_012918746.1">
    <property type="nucleotide sequence ID" value="NC_013729.1"/>
</dbReference>
<reference evidence="2" key="1">
    <citation type="submission" date="2009-09" db="EMBL/GenBank/DDBJ databases">
        <title>The complete genome of Kribbella flavida DSM 17836.</title>
        <authorList>
            <consortium name="US DOE Joint Genome Institute (JGI-PGF)"/>
            <person name="Lucas S."/>
            <person name="Copeland A."/>
            <person name="Lapidus A."/>
            <person name="Glavina del Rio T."/>
            <person name="Dalin E."/>
            <person name="Tice H."/>
            <person name="Bruce D."/>
            <person name="Goodwin L."/>
            <person name="Pitluck S."/>
            <person name="Kyrpides N."/>
            <person name="Mavromatis K."/>
            <person name="Ivanova N."/>
            <person name="Saunders E."/>
            <person name="Brettin T."/>
            <person name="Detter J.C."/>
            <person name="Han C."/>
            <person name="Larimer F."/>
            <person name="Land M."/>
            <person name="Hauser L."/>
            <person name="Markowitz V."/>
            <person name="Cheng J.-F."/>
            <person name="Hugenholtz P."/>
            <person name="Woyke T."/>
            <person name="Wu D."/>
            <person name="Pukall R."/>
            <person name="Klenk H.-P."/>
            <person name="Eisen J.A."/>
        </authorList>
    </citation>
    <scope>NUCLEOTIDE SEQUENCE [LARGE SCALE GENOMIC DNA]</scope>
    <source>
        <strain evidence="2">DSM 17836 / JCM 10339 / NBRC 14399</strain>
    </source>
</reference>
<gene>
    <name evidence="1" type="ordered locus">Kfla_1086</name>
</gene>
<evidence type="ECO:0000313" key="1">
    <source>
        <dbReference type="EMBL" id="ADB30190.1"/>
    </source>
</evidence>
<dbReference type="eggNOG" id="COG3214">
    <property type="taxonomic scope" value="Bacteria"/>
</dbReference>
<dbReference type="PANTHER" id="PTHR38479:SF2">
    <property type="entry name" value="WINGED HELIX DNA-BINDING DOMAIN-CONTAINING PROTEIN"/>
    <property type="match status" value="1"/>
</dbReference>
<dbReference type="Pfam" id="PF06224">
    <property type="entry name" value="AlkZ-like"/>
    <property type="match status" value="1"/>
</dbReference>
<dbReference type="InterPro" id="IPR009351">
    <property type="entry name" value="AlkZ-like"/>
</dbReference>
<protein>
    <recommendedName>
        <fullName evidence="3">Winged helix DNA-binding domain-containing protein</fullName>
    </recommendedName>
</protein>
<sequence>MKTSTETTVTWAQALGWRMGRHLLDPIGSESVADVVRRLGAVLSMDESLAELAVRTRRETSRPGELAAAVADGTVIKAFAFRGAMHYLAPEDGGIYLALRSAGRQWELPSWVEYYRLAPQDWPDFRAAVRDALSDGPLTIFELGDVLTRRPAYRHLKPVFAEGAGTLIKPLTWQGDVSLGPRRDGQHTFQRLDSNPRWPGLPELDDAGPRAITAYFRSYGPATFAHLHYWLGNGLSAGRKRINGWISGLGDRLAAVDVQGTTAYVVREDVDALAASRHSEAVRFLPGHDQWVIGPGTSDVHVTPASLRALMTRKANPVVVGGVVCGTWALRGDELTVAWLGERRPPEKAIEQEAARLSGILGRDLHLRRTS</sequence>
<dbReference type="EMBL" id="CP001736">
    <property type="protein sequence ID" value="ADB30190.1"/>
    <property type="molecule type" value="Genomic_DNA"/>
</dbReference>
<dbReference type="STRING" id="479435.Kfla_1086"/>
<dbReference type="KEGG" id="kfl:Kfla_1086"/>
<evidence type="ECO:0008006" key="3">
    <source>
        <dbReference type="Google" id="ProtNLM"/>
    </source>
</evidence>
<dbReference type="AlphaFoldDB" id="D2Q2K9"/>
<name>D2Q2K9_KRIFD</name>
<dbReference type="Proteomes" id="UP000007967">
    <property type="component" value="Chromosome"/>
</dbReference>
<keyword evidence="2" id="KW-1185">Reference proteome</keyword>
<evidence type="ECO:0000313" key="2">
    <source>
        <dbReference type="Proteomes" id="UP000007967"/>
    </source>
</evidence>
<proteinExistence type="predicted"/>
<reference evidence="1 2" key="2">
    <citation type="journal article" date="2010" name="Stand. Genomic Sci.">
        <title>Complete genome sequence of Kribbella flavida type strain (IFO 14399).</title>
        <authorList>
            <person name="Pukall R."/>
            <person name="Lapidus A."/>
            <person name="Glavina Del Rio T."/>
            <person name="Copeland A."/>
            <person name="Tice H."/>
            <person name="Cheng J.-F."/>
            <person name="Lucas S."/>
            <person name="Chen F."/>
            <person name="Nolan M."/>
            <person name="LaButti K."/>
            <person name="Pati A."/>
            <person name="Ivanova N."/>
            <person name="Mavrommatis K."/>
            <person name="Mikhailova N."/>
            <person name="Pitluck S."/>
            <person name="Bruce D."/>
            <person name="Goodwin L."/>
            <person name="Land M."/>
            <person name="Hauser L."/>
            <person name="Chang Y.-J."/>
            <person name="Jeffries C.D."/>
            <person name="Chen A."/>
            <person name="Palaniappan K."/>
            <person name="Chain P."/>
            <person name="Rohde M."/>
            <person name="Goeker M."/>
            <person name="Bristow J."/>
            <person name="Eisen J.A."/>
            <person name="Markowitz V."/>
            <person name="Hugenholtz P."/>
            <person name="Kyrpides N.C."/>
            <person name="Klenk H.-P."/>
            <person name="Brettin T."/>
        </authorList>
    </citation>
    <scope>NUCLEOTIDE SEQUENCE [LARGE SCALE GENOMIC DNA]</scope>
    <source>
        <strain evidence="2">DSM 17836 / JCM 10339 / NBRC 14399</strain>
    </source>
</reference>
<dbReference type="PANTHER" id="PTHR38479">
    <property type="entry name" value="LMO0824 PROTEIN"/>
    <property type="match status" value="1"/>
</dbReference>
<dbReference type="OrthoDB" id="9148135at2"/>
<dbReference type="HOGENOM" id="CLU_047003_0_1_11"/>